<dbReference type="Proteomes" id="UP000283896">
    <property type="component" value="Unassembled WGS sequence"/>
</dbReference>
<feature type="binding site" evidence="8">
    <location>
        <position position="128"/>
    </location>
    <ligand>
        <name>L-histidine</name>
        <dbReference type="ChEBI" id="CHEBI:57595"/>
    </ligand>
</feature>
<feature type="binding site" evidence="8">
    <location>
        <position position="255"/>
    </location>
    <ligand>
        <name>L-histidine</name>
        <dbReference type="ChEBI" id="CHEBI:57595"/>
    </ligand>
</feature>
<evidence type="ECO:0000256" key="4">
    <source>
        <dbReference type="ARBA" id="ARBA00022840"/>
    </source>
</evidence>
<comment type="subcellular location">
    <subcellularLocation>
        <location evidence="7">Cytoplasm</location>
    </subcellularLocation>
</comment>
<dbReference type="STRING" id="69896.S284_03860"/>
<dbReference type="GO" id="GO:0004821">
    <property type="term" value="F:histidine-tRNA ligase activity"/>
    <property type="evidence" value="ECO:0007669"/>
    <property type="project" value="UniProtKB-UniRule"/>
</dbReference>
<dbReference type="SUPFAM" id="SSF55681">
    <property type="entry name" value="Class II aaRS and biotin synthetases"/>
    <property type="match status" value="1"/>
</dbReference>
<feature type="binding site" evidence="8">
    <location>
        <begin position="79"/>
        <end position="81"/>
    </location>
    <ligand>
        <name>L-histidine</name>
        <dbReference type="ChEBI" id="CHEBI:57595"/>
    </ligand>
</feature>
<reference evidence="11" key="1">
    <citation type="submission" date="2016-11" db="EMBL/GenBank/DDBJ databases">
        <title>Genome sequence of Candidatus Phytoplasma solani strain SA-1.</title>
        <authorList>
            <person name="Haryono M."/>
            <person name="Samarzija I."/>
            <person name="Seruga Music M."/>
            <person name="Hogenhout S."/>
            <person name="Kuo C.-H."/>
        </authorList>
    </citation>
    <scope>NUCLEOTIDE SEQUENCE [LARGE SCALE GENOMIC DNA]</scope>
    <source>
        <strain evidence="11">SA-1</strain>
    </source>
</reference>
<gene>
    <name evidence="7 10" type="primary">hisS</name>
    <name evidence="10" type="ORF">PSSA1_v1c6110</name>
</gene>
<sequence>MFYKIKGTCDLLPEQTLLWHQVETVLHAFFKRHNFGEIRTPIMEYTEVFHRAAQHSEMVSKETYTFLDKKKRSLTLRPEGTAGIIRSYVENKLDQSPKMHKFYYYGPYFRYERPQSGRYRQFHQLGVEILGKSSPFLDVEVITLAYRFLETIGIDDAVVKINSLGNNTDYQTYLQVFKIYLQPYFDQLCPLCQERFQNNILRIWDCKICSQKAFLQQAPKIFDSLSLESQKRFQQVLDGLQAMNVNFVINHDLVRGLDYYTHTVFEITTQNAFNHRGVLGGGGCYDHLVATFDGTNTSGIGFAFGMERLMLTLEERQKPLIPKTPLLDLFLLSTQPSFFYHSLAVVHHLRQQGITVDLNYDFLPFTKALKQALKTQPNYLLILGDQEFAKEQITIKNTQTKKQTTIAQKDILFYLQNQGVNINFDAK</sequence>
<evidence type="ECO:0000313" key="10">
    <source>
        <dbReference type="EMBL" id="RMI87706.1"/>
    </source>
</evidence>
<dbReference type="EC" id="6.1.1.21" evidence="7"/>
<dbReference type="InterPro" id="IPR036621">
    <property type="entry name" value="Anticodon-bd_dom_sf"/>
</dbReference>
<dbReference type="AlphaFoldDB" id="A0A421NUJ9"/>
<dbReference type="Gene3D" id="3.30.930.10">
    <property type="entry name" value="Bira Bifunctional Protein, Domain 2"/>
    <property type="match status" value="1"/>
</dbReference>
<dbReference type="Pfam" id="PF03129">
    <property type="entry name" value="HGTP_anticodon"/>
    <property type="match status" value="1"/>
</dbReference>
<dbReference type="KEGG" id="psol:S284_03860"/>
<dbReference type="EMBL" id="MPBG01000011">
    <property type="protein sequence ID" value="RMI87706.1"/>
    <property type="molecule type" value="Genomic_DNA"/>
</dbReference>
<feature type="domain" description="Aminoacyl-transfer RNA synthetases class-II family profile" evidence="9">
    <location>
        <begin position="18"/>
        <end position="322"/>
    </location>
</feature>
<dbReference type="Pfam" id="PF13393">
    <property type="entry name" value="tRNA-synt_His"/>
    <property type="match status" value="2"/>
</dbReference>
<evidence type="ECO:0000256" key="8">
    <source>
        <dbReference type="PIRSR" id="PIRSR001549-1"/>
    </source>
</evidence>
<keyword evidence="4 7" id="KW-0067">ATP-binding</keyword>
<keyword evidence="7" id="KW-0436">Ligase</keyword>
<comment type="similarity">
    <text evidence="1 7">Belongs to the class-II aminoacyl-tRNA synthetase family.</text>
</comment>
<dbReference type="GO" id="GO:0005737">
    <property type="term" value="C:cytoplasm"/>
    <property type="evidence" value="ECO:0007669"/>
    <property type="project" value="UniProtKB-SubCell"/>
</dbReference>
<dbReference type="PROSITE" id="PS50862">
    <property type="entry name" value="AA_TRNA_LIGASE_II"/>
    <property type="match status" value="1"/>
</dbReference>
<accession>A0A421NUJ9</accession>
<dbReference type="InterPro" id="IPR015807">
    <property type="entry name" value="His-tRNA-ligase"/>
</dbReference>
<feature type="binding site" evidence="8">
    <location>
        <position position="110"/>
    </location>
    <ligand>
        <name>L-histidine</name>
        <dbReference type="ChEBI" id="CHEBI:57595"/>
    </ligand>
</feature>
<dbReference type="OrthoDB" id="9800814at2"/>
<dbReference type="HAMAP" id="MF_00127">
    <property type="entry name" value="His_tRNA_synth"/>
    <property type="match status" value="1"/>
</dbReference>
<dbReference type="InterPro" id="IPR041715">
    <property type="entry name" value="HisRS-like_core"/>
</dbReference>
<feature type="binding site" evidence="8">
    <location>
        <begin position="259"/>
        <end position="260"/>
    </location>
    <ligand>
        <name>L-histidine</name>
        <dbReference type="ChEBI" id="CHEBI:57595"/>
    </ligand>
</feature>
<dbReference type="GO" id="GO:0005524">
    <property type="term" value="F:ATP binding"/>
    <property type="evidence" value="ECO:0007669"/>
    <property type="project" value="UniProtKB-UniRule"/>
</dbReference>
<comment type="subunit">
    <text evidence="7">Homodimer.</text>
</comment>
<dbReference type="PIRSF" id="PIRSF001549">
    <property type="entry name" value="His-tRNA_synth"/>
    <property type="match status" value="1"/>
</dbReference>
<keyword evidence="2 7" id="KW-0963">Cytoplasm</keyword>
<dbReference type="Gene3D" id="3.40.50.800">
    <property type="entry name" value="Anticodon-binding domain"/>
    <property type="match status" value="1"/>
</dbReference>
<dbReference type="RefSeq" id="WP_023161508.1">
    <property type="nucleotide sequence ID" value="NC_022588.1"/>
</dbReference>
<evidence type="ECO:0000256" key="7">
    <source>
        <dbReference type="HAMAP-Rule" id="MF_00127"/>
    </source>
</evidence>
<evidence type="ECO:0000256" key="2">
    <source>
        <dbReference type="ARBA" id="ARBA00022490"/>
    </source>
</evidence>
<dbReference type="CDD" id="cd00773">
    <property type="entry name" value="HisRS-like_core"/>
    <property type="match status" value="1"/>
</dbReference>
<dbReference type="PANTHER" id="PTHR43707:SF1">
    <property type="entry name" value="HISTIDINE--TRNA LIGASE, MITOCHONDRIAL-RELATED"/>
    <property type="match status" value="1"/>
</dbReference>
<keyword evidence="11" id="KW-1185">Reference proteome</keyword>
<name>A0A421NUJ9_9MOLU</name>
<dbReference type="InterPro" id="IPR045864">
    <property type="entry name" value="aa-tRNA-synth_II/BPL/LPL"/>
</dbReference>
<protein>
    <recommendedName>
        <fullName evidence="7">Histidine--tRNA ligase</fullName>
        <ecNumber evidence="7">6.1.1.21</ecNumber>
    </recommendedName>
    <alternativeName>
        <fullName evidence="7">Histidyl-tRNA synthetase</fullName>
        <shortName evidence="7">HisRS</shortName>
    </alternativeName>
</protein>
<dbReference type="InterPro" id="IPR006195">
    <property type="entry name" value="aa-tRNA-synth_II"/>
</dbReference>
<evidence type="ECO:0000313" key="11">
    <source>
        <dbReference type="Proteomes" id="UP000283896"/>
    </source>
</evidence>
<dbReference type="GO" id="GO:0006427">
    <property type="term" value="P:histidyl-tRNA aminoacylation"/>
    <property type="evidence" value="ECO:0007669"/>
    <property type="project" value="UniProtKB-UniRule"/>
</dbReference>
<comment type="caution">
    <text evidence="10">The sequence shown here is derived from an EMBL/GenBank/DDBJ whole genome shotgun (WGS) entry which is preliminary data.</text>
</comment>
<dbReference type="PANTHER" id="PTHR43707">
    <property type="entry name" value="HISTIDYL-TRNA SYNTHETASE"/>
    <property type="match status" value="1"/>
</dbReference>
<organism evidence="10 11">
    <name type="scientific">Candidatus Phytoplasma solani</name>
    <dbReference type="NCBI Taxonomy" id="69896"/>
    <lineage>
        <taxon>Bacteria</taxon>
        <taxon>Bacillati</taxon>
        <taxon>Mycoplasmatota</taxon>
        <taxon>Mollicutes</taxon>
        <taxon>Acholeplasmatales</taxon>
        <taxon>Acholeplasmataceae</taxon>
        <taxon>Candidatus Phytoplasma</taxon>
        <taxon>16SrXII (Stolbur group)</taxon>
    </lineage>
</organism>
<comment type="catalytic activity">
    <reaction evidence="6 7">
        <text>tRNA(His) + L-histidine + ATP = L-histidyl-tRNA(His) + AMP + diphosphate + H(+)</text>
        <dbReference type="Rhea" id="RHEA:17313"/>
        <dbReference type="Rhea" id="RHEA-COMP:9665"/>
        <dbReference type="Rhea" id="RHEA-COMP:9689"/>
        <dbReference type="ChEBI" id="CHEBI:15378"/>
        <dbReference type="ChEBI" id="CHEBI:30616"/>
        <dbReference type="ChEBI" id="CHEBI:33019"/>
        <dbReference type="ChEBI" id="CHEBI:57595"/>
        <dbReference type="ChEBI" id="CHEBI:78442"/>
        <dbReference type="ChEBI" id="CHEBI:78527"/>
        <dbReference type="ChEBI" id="CHEBI:456215"/>
        <dbReference type="EC" id="6.1.1.21"/>
    </reaction>
</comment>
<feature type="binding site" evidence="8">
    <location>
        <position position="124"/>
    </location>
    <ligand>
        <name>L-histidine</name>
        <dbReference type="ChEBI" id="CHEBI:57595"/>
    </ligand>
</feature>
<evidence type="ECO:0000256" key="3">
    <source>
        <dbReference type="ARBA" id="ARBA00022741"/>
    </source>
</evidence>
<keyword evidence="3 7" id="KW-0547">Nucleotide-binding</keyword>
<dbReference type="InterPro" id="IPR004516">
    <property type="entry name" value="HisRS/HisZ"/>
</dbReference>
<dbReference type="InterPro" id="IPR004154">
    <property type="entry name" value="Anticodon-bd"/>
</dbReference>
<proteinExistence type="inferred from homology"/>
<dbReference type="NCBIfam" id="TIGR00442">
    <property type="entry name" value="hisS"/>
    <property type="match status" value="1"/>
</dbReference>
<keyword evidence="7" id="KW-0648">Protein biosynthesis</keyword>
<evidence type="ECO:0000256" key="1">
    <source>
        <dbReference type="ARBA" id="ARBA00008226"/>
    </source>
</evidence>
<evidence type="ECO:0000256" key="5">
    <source>
        <dbReference type="ARBA" id="ARBA00023146"/>
    </source>
</evidence>
<evidence type="ECO:0000256" key="6">
    <source>
        <dbReference type="ARBA" id="ARBA00047639"/>
    </source>
</evidence>
<dbReference type="SUPFAM" id="SSF52954">
    <property type="entry name" value="Class II aaRS ABD-related"/>
    <property type="match status" value="1"/>
</dbReference>
<keyword evidence="5 7" id="KW-0030">Aminoacyl-tRNA synthetase</keyword>
<evidence type="ECO:0000259" key="9">
    <source>
        <dbReference type="PROSITE" id="PS50862"/>
    </source>
</evidence>